<feature type="compositionally biased region" description="Polar residues" evidence="2">
    <location>
        <begin position="142"/>
        <end position="153"/>
    </location>
</feature>
<feature type="compositionally biased region" description="Low complexity" evidence="2">
    <location>
        <begin position="100"/>
        <end position="110"/>
    </location>
</feature>
<feature type="region of interest" description="Disordered" evidence="2">
    <location>
        <begin position="255"/>
        <end position="281"/>
    </location>
</feature>
<dbReference type="InterPro" id="IPR039301">
    <property type="entry name" value="Sip5/DA2"/>
</dbReference>
<comment type="similarity">
    <text evidence="1">Belongs to the SIP5 family.</text>
</comment>
<gene>
    <name evidence="3" type="primary">SIP5</name>
    <name evidence="3" type="ORF">H4R26_000240</name>
</gene>
<evidence type="ECO:0000256" key="1">
    <source>
        <dbReference type="ARBA" id="ARBA00010402"/>
    </source>
</evidence>
<dbReference type="EMBL" id="JANBQF010000006">
    <property type="protein sequence ID" value="KAJ2008383.1"/>
    <property type="molecule type" value="Genomic_DNA"/>
</dbReference>
<organism evidence="3 4">
    <name type="scientific">Coemansia thaxteri</name>
    <dbReference type="NCBI Taxonomy" id="2663907"/>
    <lineage>
        <taxon>Eukaryota</taxon>
        <taxon>Fungi</taxon>
        <taxon>Fungi incertae sedis</taxon>
        <taxon>Zoopagomycota</taxon>
        <taxon>Kickxellomycotina</taxon>
        <taxon>Kickxellomycetes</taxon>
        <taxon>Kickxellales</taxon>
        <taxon>Kickxellaceae</taxon>
        <taxon>Coemansia</taxon>
    </lineage>
</organism>
<evidence type="ECO:0000313" key="3">
    <source>
        <dbReference type="EMBL" id="KAJ2008383.1"/>
    </source>
</evidence>
<dbReference type="OrthoDB" id="21471at2759"/>
<sequence length="568" mass="58712">MGNAGGRPCDGGALEPTGIYASDAQDFDAKVVQRLILARHLAPFYAGADDPDTDDPRADGGGGGDDDDGWWSYSLMVAQQKQQQTALSPDAPVATHSRQASTASESLASPPASPVRGHHARKGSGFLHRLRAGAAHGPPAQLQASARSLTASPTVEPARHERSLSELGQSRLGDSADAWRVLRRSVECPICFLYYPQNTNYTRCCRKPICTECFVQIKRKIEGDRVAPTHCPYCVEPNLGVAYYAPAMAKGGRHRAQLSHGSLAPQRALSQPPDSPTVAREPAAVMSDDIRPARIRELTAELHVARREQQRSAETMALVAAATRRASASAAAAGQQQRQPPPPPLPARLFGRLGRQPQTTALTPEYAAYAAAMRAAGQTDLEEFLVQEAIRLSLAASEQTAGASSEGSSEGGGPAVSSVAVSSAAVSSAAAGASAAPADDPLVLGDAELDAIAGVTSRPRPAAAAAAALPSLSDLITSPAAPDDLMSFADANTTAGGAPPVSPARRRRPPPPPPPPSAAVPKPAAARQTQLSPSYGEGATAAVARGAGPNSSPSDGEESLPQPPLILL</sequence>
<feature type="region of interest" description="Disordered" evidence="2">
    <location>
        <begin position="137"/>
        <end position="169"/>
    </location>
</feature>
<dbReference type="AlphaFoldDB" id="A0A9W8BP77"/>
<evidence type="ECO:0000313" key="4">
    <source>
        <dbReference type="Proteomes" id="UP001150907"/>
    </source>
</evidence>
<keyword evidence="4" id="KW-1185">Reference proteome</keyword>
<feature type="compositionally biased region" description="Polar residues" evidence="2">
    <location>
        <begin position="77"/>
        <end position="87"/>
    </location>
</feature>
<feature type="region of interest" description="Disordered" evidence="2">
    <location>
        <begin position="486"/>
        <end position="568"/>
    </location>
</feature>
<reference evidence="3" key="1">
    <citation type="submission" date="2022-07" db="EMBL/GenBank/DDBJ databases">
        <title>Phylogenomic reconstructions and comparative analyses of Kickxellomycotina fungi.</title>
        <authorList>
            <person name="Reynolds N.K."/>
            <person name="Stajich J.E."/>
            <person name="Barry K."/>
            <person name="Grigoriev I.V."/>
            <person name="Crous P."/>
            <person name="Smith M.E."/>
        </authorList>
    </citation>
    <scope>NUCLEOTIDE SEQUENCE</scope>
    <source>
        <strain evidence="3">IMI 214461</strain>
    </source>
</reference>
<dbReference type="PANTHER" id="PTHR31315">
    <property type="entry name" value="PROTEIN SIP5"/>
    <property type="match status" value="1"/>
</dbReference>
<feature type="region of interest" description="Disordered" evidence="2">
    <location>
        <begin position="45"/>
        <end position="121"/>
    </location>
</feature>
<comment type="caution">
    <text evidence="3">The sequence shown here is derived from an EMBL/GenBank/DDBJ whole genome shotgun (WGS) entry which is preliminary data.</text>
</comment>
<proteinExistence type="inferred from homology"/>
<name>A0A9W8BP77_9FUNG</name>
<accession>A0A9W8BP77</accession>
<feature type="compositionally biased region" description="Low complexity" evidence="2">
    <location>
        <begin position="327"/>
        <end position="338"/>
    </location>
</feature>
<protein>
    <submittedName>
        <fullName evidence="3">SNF1-interacting protein</fullName>
    </submittedName>
</protein>
<evidence type="ECO:0000256" key="2">
    <source>
        <dbReference type="SAM" id="MobiDB-lite"/>
    </source>
</evidence>
<feature type="region of interest" description="Disordered" evidence="2">
    <location>
        <begin position="327"/>
        <end position="351"/>
    </location>
</feature>
<dbReference type="PANTHER" id="PTHR31315:SF1">
    <property type="entry name" value="PROTEIN SIP5"/>
    <property type="match status" value="1"/>
</dbReference>
<dbReference type="GO" id="GO:0005737">
    <property type="term" value="C:cytoplasm"/>
    <property type="evidence" value="ECO:0007669"/>
    <property type="project" value="TreeGrafter"/>
</dbReference>
<dbReference type="Proteomes" id="UP001150907">
    <property type="component" value="Unassembled WGS sequence"/>
</dbReference>